<dbReference type="FunFam" id="3.30.70.330:FF:000030">
    <property type="entry name" value="Heterogeneous nuclear ribonucleoprotein d0 isoform"/>
    <property type="match status" value="1"/>
</dbReference>
<keyword evidence="5" id="KW-0677">Repeat</keyword>
<evidence type="ECO:0000256" key="1">
    <source>
        <dbReference type="ARBA" id="ARBA00004123"/>
    </source>
</evidence>
<dbReference type="PANTHER" id="PTHR48033:SF10">
    <property type="entry name" value="RNA-BINDING PROTEIN SQUID"/>
    <property type="match status" value="1"/>
</dbReference>
<keyword evidence="6 8" id="KW-0694">RNA-binding</keyword>
<evidence type="ECO:0000256" key="3">
    <source>
        <dbReference type="ARBA" id="ARBA00022481"/>
    </source>
</evidence>
<dbReference type="SMART" id="SM00360">
    <property type="entry name" value="RRM"/>
    <property type="match status" value="2"/>
</dbReference>
<evidence type="ECO:0000256" key="7">
    <source>
        <dbReference type="ARBA" id="ARBA00023242"/>
    </source>
</evidence>
<keyword evidence="12" id="KW-1185">Reference proteome</keyword>
<feature type="region of interest" description="Disordered" evidence="9">
    <location>
        <begin position="51"/>
        <end position="100"/>
    </location>
</feature>
<evidence type="ECO:0000256" key="4">
    <source>
        <dbReference type="ARBA" id="ARBA00022490"/>
    </source>
</evidence>
<organism evidence="11 12">
    <name type="scientific">Eptatretus burgeri</name>
    <name type="common">Inshore hagfish</name>
    <dbReference type="NCBI Taxonomy" id="7764"/>
    <lineage>
        <taxon>Eukaryota</taxon>
        <taxon>Metazoa</taxon>
        <taxon>Chordata</taxon>
        <taxon>Craniata</taxon>
        <taxon>Vertebrata</taxon>
        <taxon>Cyclostomata</taxon>
        <taxon>Myxini</taxon>
        <taxon>Myxiniformes</taxon>
        <taxon>Myxinidae</taxon>
        <taxon>Eptatretinae</taxon>
        <taxon>Eptatretus</taxon>
    </lineage>
</organism>
<dbReference type="GO" id="GO:0003723">
    <property type="term" value="F:RNA binding"/>
    <property type="evidence" value="ECO:0007669"/>
    <property type="project" value="UniProtKB-UniRule"/>
</dbReference>
<evidence type="ECO:0000259" key="10">
    <source>
        <dbReference type="PROSITE" id="PS50102"/>
    </source>
</evidence>
<evidence type="ECO:0000313" key="12">
    <source>
        <dbReference type="Proteomes" id="UP000694388"/>
    </source>
</evidence>
<evidence type="ECO:0000256" key="5">
    <source>
        <dbReference type="ARBA" id="ARBA00022737"/>
    </source>
</evidence>
<dbReference type="InterPro" id="IPR035979">
    <property type="entry name" value="RBD_domain_sf"/>
</dbReference>
<dbReference type="PANTHER" id="PTHR48033">
    <property type="entry name" value="RNA-BINDING (RRM/RBD/RNP MOTIFS) FAMILY PROTEIN"/>
    <property type="match status" value="1"/>
</dbReference>
<sequence length="370" mass="39544">MAEYGYAGNGAYGAPQDGGAVSGHAAHRDFTEMGAEDYQLSEQTEVACTIPQAPAAGPGPGGMVPRGPGGPGAVSENAGDAMSGQDALDGSKINASRGEDDDGKMFVGGLSWETSKKDLREYFSNFGEVVDCTIKVDPVTGRSRGFGFILFRSSASVEEVLSQKDHHLDGRVIDPKRAKAMKKEAAKKIFVGGVSPDTEEDTIREYFAVFGEVEAIELPVDTKSTKRRGFCFVTFQDEASVRRAMERKFHEIAGSKCEIKLAQPKEVYQNQTWGRGGGRGRGRGSSGNVGGGETTPQGWNSGYYNQGYGGYGNYGGGYGSYGGYASTPYDYSYYGYGNYGNYGDYGATQQDGGYGKVPRRGGVHSGYRPY</sequence>
<dbReference type="OMA" id="YIPDYNG"/>
<name>A0A8C4Q8D7_EPTBU</name>
<feature type="domain" description="RRM" evidence="10">
    <location>
        <begin position="103"/>
        <end position="188"/>
    </location>
</feature>
<dbReference type="GO" id="GO:0000785">
    <property type="term" value="C:chromatin"/>
    <property type="evidence" value="ECO:0007669"/>
    <property type="project" value="TreeGrafter"/>
</dbReference>
<comment type="subcellular location">
    <subcellularLocation>
        <location evidence="2">Cytoplasm</location>
    </subcellularLocation>
    <subcellularLocation>
        <location evidence="1">Nucleus</location>
    </subcellularLocation>
</comment>
<feature type="domain" description="RRM" evidence="10">
    <location>
        <begin position="187"/>
        <end position="264"/>
    </location>
</feature>
<dbReference type="Pfam" id="PF00076">
    <property type="entry name" value="RRM_1"/>
    <property type="match status" value="2"/>
</dbReference>
<feature type="compositionally biased region" description="Gly residues" evidence="9">
    <location>
        <begin position="274"/>
        <end position="293"/>
    </location>
</feature>
<dbReference type="InterPro" id="IPR000504">
    <property type="entry name" value="RRM_dom"/>
</dbReference>
<accession>A0A8C4Q8D7</accession>
<keyword evidence="4" id="KW-0963">Cytoplasm</keyword>
<dbReference type="GO" id="GO:0005654">
    <property type="term" value="C:nucleoplasm"/>
    <property type="evidence" value="ECO:0007669"/>
    <property type="project" value="TreeGrafter"/>
</dbReference>
<keyword evidence="7" id="KW-0539">Nucleus</keyword>
<feature type="compositionally biased region" description="Gly residues" evidence="9">
    <location>
        <begin position="58"/>
        <end position="72"/>
    </location>
</feature>
<dbReference type="GeneTree" id="ENSGT00940000154735"/>
<keyword evidence="3" id="KW-0488">Methylation</keyword>
<dbReference type="Ensembl" id="ENSEBUT00000012189.1">
    <property type="protein sequence ID" value="ENSEBUP00000011617.1"/>
    <property type="gene ID" value="ENSEBUG00000007449.1"/>
</dbReference>
<dbReference type="Gene3D" id="3.30.70.330">
    <property type="match status" value="2"/>
</dbReference>
<evidence type="ECO:0000256" key="8">
    <source>
        <dbReference type="PROSITE-ProRule" id="PRU00176"/>
    </source>
</evidence>
<evidence type="ECO:0000256" key="2">
    <source>
        <dbReference type="ARBA" id="ARBA00004496"/>
    </source>
</evidence>
<dbReference type="InterPro" id="IPR012677">
    <property type="entry name" value="Nucleotide-bd_a/b_plait_sf"/>
</dbReference>
<dbReference type="GO" id="GO:0005737">
    <property type="term" value="C:cytoplasm"/>
    <property type="evidence" value="ECO:0007669"/>
    <property type="project" value="UniProtKB-SubCell"/>
</dbReference>
<dbReference type="GO" id="GO:0010468">
    <property type="term" value="P:regulation of gene expression"/>
    <property type="evidence" value="ECO:0007669"/>
    <property type="project" value="TreeGrafter"/>
</dbReference>
<evidence type="ECO:0000256" key="9">
    <source>
        <dbReference type="SAM" id="MobiDB-lite"/>
    </source>
</evidence>
<reference evidence="11" key="1">
    <citation type="submission" date="2025-08" db="UniProtKB">
        <authorList>
            <consortium name="Ensembl"/>
        </authorList>
    </citation>
    <scope>IDENTIFICATION</scope>
</reference>
<dbReference type="PROSITE" id="PS50102">
    <property type="entry name" value="RRM"/>
    <property type="match status" value="2"/>
</dbReference>
<evidence type="ECO:0000256" key="6">
    <source>
        <dbReference type="ARBA" id="ARBA00022884"/>
    </source>
</evidence>
<proteinExistence type="predicted"/>
<dbReference type="SUPFAM" id="SSF54928">
    <property type="entry name" value="RNA-binding domain, RBD"/>
    <property type="match status" value="2"/>
</dbReference>
<dbReference type="Proteomes" id="UP000694388">
    <property type="component" value="Unplaced"/>
</dbReference>
<dbReference type="AlphaFoldDB" id="A0A8C4Q8D7"/>
<feature type="region of interest" description="Disordered" evidence="9">
    <location>
        <begin position="270"/>
        <end position="296"/>
    </location>
</feature>
<protein>
    <recommendedName>
        <fullName evidence="10">RRM domain-containing protein</fullName>
    </recommendedName>
</protein>
<evidence type="ECO:0000313" key="11">
    <source>
        <dbReference type="Ensembl" id="ENSEBUP00000011617.1"/>
    </source>
</evidence>
<reference evidence="11" key="2">
    <citation type="submission" date="2025-09" db="UniProtKB">
        <authorList>
            <consortium name="Ensembl"/>
        </authorList>
    </citation>
    <scope>IDENTIFICATION</scope>
</reference>